<keyword evidence="2" id="KW-1185">Reference proteome</keyword>
<dbReference type="Proteomes" id="UP000240912">
    <property type="component" value="Unassembled WGS sequence"/>
</dbReference>
<organism evidence="1 2">
    <name type="scientific">Pedobacter yulinensis</name>
    <dbReference type="NCBI Taxonomy" id="2126353"/>
    <lineage>
        <taxon>Bacteria</taxon>
        <taxon>Pseudomonadati</taxon>
        <taxon>Bacteroidota</taxon>
        <taxon>Sphingobacteriia</taxon>
        <taxon>Sphingobacteriales</taxon>
        <taxon>Sphingobacteriaceae</taxon>
        <taxon>Pedobacter</taxon>
    </lineage>
</organism>
<comment type="caution">
    <text evidence="1">The sequence shown here is derived from an EMBL/GenBank/DDBJ whole genome shotgun (WGS) entry which is preliminary data.</text>
</comment>
<dbReference type="AlphaFoldDB" id="A0A2T3HL61"/>
<dbReference type="Pfam" id="PF13289">
    <property type="entry name" value="SIR2_2"/>
    <property type="match status" value="1"/>
</dbReference>
<dbReference type="EMBL" id="PYLS01000005">
    <property type="protein sequence ID" value="PST83185.1"/>
    <property type="molecule type" value="Genomic_DNA"/>
</dbReference>
<evidence type="ECO:0000313" key="1">
    <source>
        <dbReference type="EMBL" id="PST83185.1"/>
    </source>
</evidence>
<protein>
    <submittedName>
        <fullName evidence="1">Uncharacterized protein</fullName>
    </submittedName>
</protein>
<reference evidence="1 2" key="1">
    <citation type="submission" date="2018-03" db="EMBL/GenBank/DDBJ databases">
        <authorList>
            <person name="Keele B.F."/>
        </authorList>
    </citation>
    <scope>NUCLEOTIDE SEQUENCE [LARGE SCALE GENOMIC DNA]</scope>
    <source>
        <strain evidence="1 2">YL28-9</strain>
    </source>
</reference>
<accession>A0A2T3HL61</accession>
<dbReference type="OrthoDB" id="9808492at2"/>
<name>A0A2T3HL61_9SPHI</name>
<proteinExistence type="predicted"/>
<dbReference type="RefSeq" id="WP_107215445.1">
    <property type="nucleotide sequence ID" value="NZ_KZ686269.1"/>
</dbReference>
<sequence>MEERTLQDLSEVIQSSNINFLFGAGTSTPFLPLLGNIEKLLNEAADETARETQYKEYFNKVMLPNKKVIDNSISTDEYEQTKKSYDDFFLALSEVILQRKSTILSKQVNVFTTNIDVLMETSLERLLIEYNDGFSGKLNPTFSSAHYKKSIQQRSLHFDHVSEIPVFNIIKVHGSLTWQQSDDKIMFARSLNHIDEATSGKTGNGFLEPYKRILVVNPEESKHLESVLNLYYYELLRMYSSELEKENSTLFIVGFSMDDKHIKEITLRAAKANPTLRIFVCCSQSSNEKMYTKLEVTQHPNIQVLTPDSDTEKFTLDCFTNNILKMVVEKKSSKDVEPEK</sequence>
<gene>
    <name evidence="1" type="ORF">C7T94_11335</name>
</gene>
<evidence type="ECO:0000313" key="2">
    <source>
        <dbReference type="Proteomes" id="UP000240912"/>
    </source>
</evidence>